<dbReference type="PIRSF" id="PIRSF016548">
    <property type="entry name" value="Rsd_AlgQ"/>
    <property type="match status" value="1"/>
</dbReference>
<name>A0A432ZF95_9GAMM</name>
<accession>A0A432ZF95</accession>
<gene>
    <name evidence="4" type="ORF">CWI84_11370</name>
</gene>
<dbReference type="Gene3D" id="1.20.120.1370">
    <property type="entry name" value="Regulator of RNA polymerase sigma(70) subunit, domain 4"/>
    <property type="match status" value="1"/>
</dbReference>
<sequence>MLSRSEQAKKRWGGSHQAVDHWLSERAELLVKYCTLAGLPPYERSARQLPEVDEIRDFCGVLVDYVSTGHFEVYDQIVRESSRKGRELDELAEELFPLISDTTEIALDFNDRYGALENTDNCSQFDRDLSALGEAIELRLEFEDRLLGQLEENELLLA</sequence>
<keyword evidence="2 3" id="KW-0804">Transcription</keyword>
<evidence type="ECO:0000256" key="1">
    <source>
        <dbReference type="ARBA" id="ARBA00023015"/>
    </source>
</evidence>
<evidence type="ECO:0000313" key="5">
    <source>
        <dbReference type="Proteomes" id="UP000287996"/>
    </source>
</evidence>
<reference evidence="4 5" key="1">
    <citation type="journal article" date="2011" name="Front. Microbiol.">
        <title>Genomic signatures of strain selection and enhancement in Bacillus atrophaeus var. globigii, a historical biowarfare simulant.</title>
        <authorList>
            <person name="Gibbons H.S."/>
            <person name="Broomall S.M."/>
            <person name="McNew L.A."/>
            <person name="Daligault H."/>
            <person name="Chapman C."/>
            <person name="Bruce D."/>
            <person name="Karavis M."/>
            <person name="Krepps M."/>
            <person name="McGregor P.A."/>
            <person name="Hong C."/>
            <person name="Park K.H."/>
            <person name="Akmal A."/>
            <person name="Feldman A."/>
            <person name="Lin J.S."/>
            <person name="Chang W.E."/>
            <person name="Higgs B.W."/>
            <person name="Demirev P."/>
            <person name="Lindquist J."/>
            <person name="Liem A."/>
            <person name="Fochler E."/>
            <person name="Read T.D."/>
            <person name="Tapia R."/>
            <person name="Johnson S."/>
            <person name="Bishop-Lilly K.A."/>
            <person name="Detter C."/>
            <person name="Han C."/>
            <person name="Sozhamannan S."/>
            <person name="Rosenzweig C.N."/>
            <person name="Skowronski E.W."/>
        </authorList>
    </citation>
    <scope>NUCLEOTIDE SEQUENCE [LARGE SCALE GENOMIC DNA]</scope>
    <source>
        <strain evidence="4 5">CC-PW-9</strain>
    </source>
</reference>
<dbReference type="InterPro" id="IPR007448">
    <property type="entry name" value="Sigma70_reg_Rsd_AlgQ"/>
</dbReference>
<keyword evidence="1 3" id="KW-0805">Transcription regulation</keyword>
<protein>
    <submittedName>
        <fullName evidence="4">Sigma D regulator</fullName>
    </submittedName>
</protein>
<dbReference type="Pfam" id="PF04353">
    <property type="entry name" value="Rsd_AlgQ"/>
    <property type="match status" value="1"/>
</dbReference>
<dbReference type="OrthoDB" id="5567237at2"/>
<dbReference type="AlphaFoldDB" id="A0A432ZF95"/>
<dbReference type="Proteomes" id="UP000287996">
    <property type="component" value="Unassembled WGS sequence"/>
</dbReference>
<dbReference type="NCBIfam" id="NF008723">
    <property type="entry name" value="PRK11718.1"/>
    <property type="match status" value="1"/>
</dbReference>
<dbReference type="GO" id="GO:0006355">
    <property type="term" value="P:regulation of DNA-templated transcription"/>
    <property type="evidence" value="ECO:0007669"/>
    <property type="project" value="InterPro"/>
</dbReference>
<keyword evidence="5" id="KW-1185">Reference proteome</keyword>
<comment type="similarity">
    <text evidence="3">Belongs to the Rsd/AlgQ family.</text>
</comment>
<evidence type="ECO:0000256" key="3">
    <source>
        <dbReference type="RuleBase" id="RU004409"/>
    </source>
</evidence>
<dbReference type="RefSeq" id="WP_126842711.1">
    <property type="nucleotide sequence ID" value="NZ_PIQH01000013.1"/>
</dbReference>
<dbReference type="InterPro" id="IPR038309">
    <property type="entry name" value="Rsd/AlgQ_sf"/>
</dbReference>
<evidence type="ECO:0000313" key="4">
    <source>
        <dbReference type="EMBL" id="RUO76591.1"/>
    </source>
</evidence>
<dbReference type="EMBL" id="PIQH01000013">
    <property type="protein sequence ID" value="RUO76591.1"/>
    <property type="molecule type" value="Genomic_DNA"/>
</dbReference>
<proteinExistence type="inferred from homology"/>
<evidence type="ECO:0000256" key="2">
    <source>
        <dbReference type="ARBA" id="ARBA00023163"/>
    </source>
</evidence>
<organism evidence="4 5">
    <name type="scientific">Idiomarina tyrosinivorans</name>
    <dbReference type="NCBI Taxonomy" id="1445662"/>
    <lineage>
        <taxon>Bacteria</taxon>
        <taxon>Pseudomonadati</taxon>
        <taxon>Pseudomonadota</taxon>
        <taxon>Gammaproteobacteria</taxon>
        <taxon>Alteromonadales</taxon>
        <taxon>Idiomarinaceae</taxon>
        <taxon>Idiomarina</taxon>
    </lineage>
</organism>
<comment type="caution">
    <text evidence="4">The sequence shown here is derived from an EMBL/GenBank/DDBJ whole genome shotgun (WGS) entry which is preliminary data.</text>
</comment>